<organism evidence="11 12">
    <name type="scientific">Alkalibacterium iburiense</name>
    <dbReference type="NCBI Taxonomy" id="290589"/>
    <lineage>
        <taxon>Bacteria</taxon>
        <taxon>Bacillati</taxon>
        <taxon>Bacillota</taxon>
        <taxon>Bacilli</taxon>
        <taxon>Lactobacillales</taxon>
        <taxon>Carnobacteriaceae</taxon>
        <taxon>Alkalibacterium</taxon>
    </lineage>
</organism>
<sequence length="761" mass="88042">MKTEDWRKQVDILENVVLAYGYEGKDWKPDEDWIYARFHLEEMDEQLDADKWMQDIANQAKNEIRSILLPFYKCLSKAETNQDAARILYQFIEKQGVHEHMLYWRDQALEEGDLDDARKHEQVWQTFIQLLDEFVDVLGDEKWDIESFQTILETGFEQATYSIVPPSIDQVQFSSFDKSRINTRKVVFILGLTDTKLPMNVENDSILTDEDRETLSQVLPVDKFLAPTTSGLLASEPFAAYLAFMNASEKLILSYPVRNDGAGDNRLSPYIDRLARYFSIPIQSYYSEASVLREESLSALSHYIGSRVHTIGQLVTVLRESLDLNQYPPMFWVLLYLSLSKGTTPLERRILSSLEYRNVPKPLPNELAEELYGKNLYLSVSQLESFYLDPYSHFLRYGLRLRERAVQELTPAETGNFFHDALDSVFRTIVNRDLAFNTLTEKELNTITNEVLSSLYDKNKFRLLSMSNRMQFVRKQLSQTVRQMLWAMLNQSKRTKMTAKKSEVLFGRLAGKQGIPGLSFPLNNGGELHVRGKIDRLDTLELDNQLYLSVVDYKSSDKTLDFQELYHGLMLQLLTYLDTAVEFSEELFGQKARPAGAFYAHVKNPMLDGKKLKGKDPLLEMLKTFKMKGILLNEEDLLLQMDHTLEPKIVSMIYPLRQKADSSLSGDFIMLEDLELLLRHQRDKIREAGNLIVSGDNRLAPIYDKKRFTPSVGGEYQSISQFDVLLPDNQNQYRKLTPVKNQQDLIDKLKSKYHLLGKEEK</sequence>
<evidence type="ECO:0000256" key="4">
    <source>
        <dbReference type="ARBA" id="ARBA00022801"/>
    </source>
</evidence>
<dbReference type="InterPro" id="IPR038726">
    <property type="entry name" value="PDDEXK_AddAB-type"/>
</dbReference>
<dbReference type="PANTHER" id="PTHR30591:SF1">
    <property type="entry name" value="RECBCD ENZYME SUBUNIT RECC"/>
    <property type="match status" value="1"/>
</dbReference>
<evidence type="ECO:0000259" key="10">
    <source>
        <dbReference type="Pfam" id="PF12705"/>
    </source>
</evidence>
<evidence type="ECO:0000256" key="3">
    <source>
        <dbReference type="ARBA" id="ARBA00022763"/>
    </source>
</evidence>
<reference evidence="11 12" key="1">
    <citation type="journal article" date="2019" name="Int. J. Syst. Evol. Microbiol.">
        <title>The Global Catalogue of Microorganisms (GCM) 10K type strain sequencing project: providing services to taxonomists for standard genome sequencing and annotation.</title>
        <authorList>
            <consortium name="The Broad Institute Genomics Platform"/>
            <consortium name="The Broad Institute Genome Sequencing Center for Infectious Disease"/>
            <person name="Wu L."/>
            <person name="Ma J."/>
        </authorList>
    </citation>
    <scope>NUCLEOTIDE SEQUENCE [LARGE SCALE GENOMIC DNA]</scope>
    <source>
        <strain evidence="11 12">JCM 12662</strain>
    </source>
</reference>
<keyword evidence="8" id="KW-0238">DNA-binding</keyword>
<evidence type="ECO:0000256" key="5">
    <source>
        <dbReference type="ARBA" id="ARBA00022806"/>
    </source>
</evidence>
<evidence type="ECO:0000256" key="7">
    <source>
        <dbReference type="ARBA" id="ARBA00022840"/>
    </source>
</evidence>
<dbReference type="Gene3D" id="3.90.320.10">
    <property type="match status" value="1"/>
</dbReference>
<keyword evidence="4" id="KW-0378">Hydrolase</keyword>
<keyword evidence="6" id="KW-0269">Exonuclease</keyword>
<evidence type="ECO:0000256" key="6">
    <source>
        <dbReference type="ARBA" id="ARBA00022839"/>
    </source>
</evidence>
<evidence type="ECO:0000256" key="9">
    <source>
        <dbReference type="ARBA" id="ARBA00023204"/>
    </source>
</evidence>
<feature type="domain" description="PD-(D/E)XK endonuclease-like" evidence="10">
    <location>
        <begin position="378"/>
        <end position="612"/>
    </location>
</feature>
<dbReference type="SUPFAM" id="SSF52540">
    <property type="entry name" value="P-loop containing nucleoside triphosphate hydrolases"/>
    <property type="match status" value="1"/>
</dbReference>
<dbReference type="Gene3D" id="3.40.50.300">
    <property type="entry name" value="P-loop containing nucleotide triphosphate hydrolases"/>
    <property type="match status" value="1"/>
</dbReference>
<keyword evidence="3" id="KW-0227">DNA damage</keyword>
<dbReference type="InterPro" id="IPR011604">
    <property type="entry name" value="PDDEXK-like_dom_sf"/>
</dbReference>
<proteinExistence type="predicted"/>
<accession>A0ABN0WZ26</accession>
<keyword evidence="9" id="KW-0234">DNA repair</keyword>
<keyword evidence="1" id="KW-0540">Nuclease</keyword>
<evidence type="ECO:0000256" key="2">
    <source>
        <dbReference type="ARBA" id="ARBA00022741"/>
    </source>
</evidence>
<comment type="caution">
    <text evidence="11">The sequence shown here is derived from an EMBL/GenBank/DDBJ whole genome shotgun (WGS) entry which is preliminary data.</text>
</comment>
<dbReference type="InterPro" id="IPR027417">
    <property type="entry name" value="P-loop_NTPase"/>
</dbReference>
<evidence type="ECO:0000313" key="12">
    <source>
        <dbReference type="Proteomes" id="UP001501166"/>
    </source>
</evidence>
<dbReference type="Pfam" id="PF12705">
    <property type="entry name" value="PDDEXK_1"/>
    <property type="match status" value="1"/>
</dbReference>
<dbReference type="Proteomes" id="UP001501166">
    <property type="component" value="Unassembled WGS sequence"/>
</dbReference>
<name>A0ABN0WZ26_9LACT</name>
<keyword evidence="2" id="KW-0547">Nucleotide-binding</keyword>
<dbReference type="PANTHER" id="PTHR30591">
    <property type="entry name" value="RECBCD ENZYME SUBUNIT RECC"/>
    <property type="match status" value="1"/>
</dbReference>
<evidence type="ECO:0000256" key="8">
    <source>
        <dbReference type="ARBA" id="ARBA00023125"/>
    </source>
</evidence>
<keyword evidence="12" id="KW-1185">Reference proteome</keyword>
<keyword evidence="5" id="KW-0347">Helicase</keyword>
<evidence type="ECO:0000256" key="1">
    <source>
        <dbReference type="ARBA" id="ARBA00022722"/>
    </source>
</evidence>
<protein>
    <recommendedName>
        <fullName evidence="10">PD-(D/E)XK endonuclease-like domain-containing protein</fullName>
    </recommendedName>
</protein>
<evidence type="ECO:0000313" key="11">
    <source>
        <dbReference type="EMBL" id="GAA0350776.1"/>
    </source>
</evidence>
<gene>
    <name evidence="11" type="ORF">GCM10008932_00050</name>
</gene>
<keyword evidence="7" id="KW-0067">ATP-binding</keyword>
<dbReference type="EMBL" id="BAAACW010000001">
    <property type="protein sequence ID" value="GAA0350776.1"/>
    <property type="molecule type" value="Genomic_DNA"/>
</dbReference>